<reference evidence="2" key="1">
    <citation type="submission" date="2020-05" db="EMBL/GenBank/DDBJ databases">
        <authorList>
            <person name="Chiriac C."/>
            <person name="Salcher M."/>
            <person name="Ghai R."/>
            <person name="Kavagutti S V."/>
        </authorList>
    </citation>
    <scope>NUCLEOTIDE SEQUENCE</scope>
</reference>
<feature type="compositionally biased region" description="Basic and acidic residues" evidence="1">
    <location>
        <begin position="75"/>
        <end position="87"/>
    </location>
</feature>
<gene>
    <name evidence="2" type="ORF">UFOPK3772_02038</name>
</gene>
<organism evidence="2">
    <name type="scientific">freshwater metagenome</name>
    <dbReference type="NCBI Taxonomy" id="449393"/>
    <lineage>
        <taxon>unclassified sequences</taxon>
        <taxon>metagenomes</taxon>
        <taxon>ecological metagenomes</taxon>
    </lineage>
</organism>
<evidence type="ECO:0000313" key="2">
    <source>
        <dbReference type="EMBL" id="CAB4958500.1"/>
    </source>
</evidence>
<proteinExistence type="predicted"/>
<evidence type="ECO:0000256" key="1">
    <source>
        <dbReference type="SAM" id="MobiDB-lite"/>
    </source>
</evidence>
<feature type="compositionally biased region" description="Basic and acidic residues" evidence="1">
    <location>
        <begin position="1"/>
        <end position="17"/>
    </location>
</feature>
<dbReference type="AlphaFoldDB" id="A0A6J7KRN0"/>
<sequence>MQEHDIRTQGIAEEHRHQAQTARDVVQPRAATHPGADERRLIGHALAVRYALSRIEHVEPVLGNNLVDGAEEHLRGREVPRGDDPRVCRQIPEDPLELLDVDDPH</sequence>
<accession>A0A6J7KRN0</accession>
<dbReference type="EMBL" id="CAFBNE010000068">
    <property type="protein sequence ID" value="CAB4958500.1"/>
    <property type="molecule type" value="Genomic_DNA"/>
</dbReference>
<feature type="region of interest" description="Disordered" evidence="1">
    <location>
        <begin position="1"/>
        <end position="36"/>
    </location>
</feature>
<protein>
    <submittedName>
        <fullName evidence="2">Unannotated protein</fullName>
    </submittedName>
</protein>
<name>A0A6J7KRN0_9ZZZZ</name>
<feature type="region of interest" description="Disordered" evidence="1">
    <location>
        <begin position="75"/>
        <end position="105"/>
    </location>
</feature>
<feature type="compositionally biased region" description="Acidic residues" evidence="1">
    <location>
        <begin position="94"/>
        <end position="105"/>
    </location>
</feature>